<dbReference type="RefSeq" id="WP_319831227.1">
    <property type="nucleotide sequence ID" value="NZ_CP138858.1"/>
</dbReference>
<sequence length="214" mass="22974">MKIYIRAKQKMGFSLIELLSVVAVITILLAILIPALSKVRNQAKAVGCLSNMRQIGLAINMYAMEHNQTLPGPLYLAGGNIVGTKRLPYYIAPYLDRGQAEDGDSLDVFVCPAWADATQGLEGAGIQYIHVKTSAGKDPFGYPGAKVTAPPMTLYDIAEGDGLAQTAVLTELDAQSPIVSSGWGTLAPEPVHGTFRHTLYFDGRVEKTPLDEAP</sequence>
<dbReference type="Gene3D" id="3.30.700.10">
    <property type="entry name" value="Glycoprotein, Type 4 Pilin"/>
    <property type="match status" value="1"/>
</dbReference>
<keyword evidence="2" id="KW-0472">Membrane</keyword>
<feature type="domain" description="DUF1559" evidence="3">
    <location>
        <begin position="38"/>
        <end position="100"/>
    </location>
</feature>
<proteinExistence type="predicted"/>
<evidence type="ECO:0000256" key="2">
    <source>
        <dbReference type="SAM" id="Phobius"/>
    </source>
</evidence>
<dbReference type="Pfam" id="PF07596">
    <property type="entry name" value="SBP_bac_10"/>
    <property type="match status" value="1"/>
</dbReference>
<name>A0ABZ0RDQ4_9BACT</name>
<keyword evidence="2" id="KW-1133">Transmembrane helix</keyword>
<dbReference type="NCBIfam" id="TIGR02532">
    <property type="entry name" value="IV_pilin_GFxxxE"/>
    <property type="match status" value="1"/>
</dbReference>
<dbReference type="Proteomes" id="UP001324993">
    <property type="component" value="Chromosome"/>
</dbReference>
<dbReference type="InterPro" id="IPR012902">
    <property type="entry name" value="N_methyl_site"/>
</dbReference>
<dbReference type="SUPFAM" id="SSF54523">
    <property type="entry name" value="Pili subunits"/>
    <property type="match status" value="1"/>
</dbReference>
<evidence type="ECO:0000313" key="4">
    <source>
        <dbReference type="EMBL" id="WPJ94289.1"/>
    </source>
</evidence>
<evidence type="ECO:0000256" key="1">
    <source>
        <dbReference type="ARBA" id="ARBA00022481"/>
    </source>
</evidence>
<organism evidence="4 5">
    <name type="scientific">Coraliomargarita algicola</name>
    <dbReference type="NCBI Taxonomy" id="3092156"/>
    <lineage>
        <taxon>Bacteria</taxon>
        <taxon>Pseudomonadati</taxon>
        <taxon>Verrucomicrobiota</taxon>
        <taxon>Opitutia</taxon>
        <taxon>Puniceicoccales</taxon>
        <taxon>Coraliomargaritaceae</taxon>
        <taxon>Coraliomargarita</taxon>
    </lineage>
</organism>
<keyword evidence="2" id="KW-0812">Transmembrane</keyword>
<feature type="transmembrane region" description="Helical" evidence="2">
    <location>
        <begin position="12"/>
        <end position="36"/>
    </location>
</feature>
<dbReference type="InterPro" id="IPR011453">
    <property type="entry name" value="DUF1559"/>
</dbReference>
<dbReference type="Pfam" id="PF07963">
    <property type="entry name" value="N_methyl"/>
    <property type="match status" value="1"/>
</dbReference>
<keyword evidence="5" id="KW-1185">Reference proteome</keyword>
<keyword evidence="1" id="KW-0488">Methylation</keyword>
<dbReference type="PANTHER" id="PTHR30093">
    <property type="entry name" value="GENERAL SECRETION PATHWAY PROTEIN G"/>
    <property type="match status" value="1"/>
</dbReference>
<evidence type="ECO:0000313" key="5">
    <source>
        <dbReference type="Proteomes" id="UP001324993"/>
    </source>
</evidence>
<evidence type="ECO:0000259" key="3">
    <source>
        <dbReference type="Pfam" id="PF07596"/>
    </source>
</evidence>
<dbReference type="InterPro" id="IPR000983">
    <property type="entry name" value="Bac_GSPG_pilin"/>
</dbReference>
<dbReference type="InterPro" id="IPR045584">
    <property type="entry name" value="Pilin-like"/>
</dbReference>
<dbReference type="EMBL" id="CP138858">
    <property type="protein sequence ID" value="WPJ94289.1"/>
    <property type="molecule type" value="Genomic_DNA"/>
</dbReference>
<reference evidence="4 5" key="1">
    <citation type="submission" date="2023-11" db="EMBL/GenBank/DDBJ databases">
        <title>Coraliomargarita sp. nov., isolated from marine algae.</title>
        <authorList>
            <person name="Lee J.K."/>
            <person name="Baek J.H."/>
            <person name="Kim J.M."/>
            <person name="Choi D.G."/>
            <person name="Jeon C.O."/>
        </authorList>
    </citation>
    <scope>NUCLEOTIDE SEQUENCE [LARGE SCALE GENOMIC DNA]</scope>
    <source>
        <strain evidence="4 5">J2-16</strain>
    </source>
</reference>
<accession>A0ABZ0RDQ4</accession>
<gene>
    <name evidence="4" type="ORF">SH580_12670</name>
</gene>
<dbReference type="PRINTS" id="PR00813">
    <property type="entry name" value="BCTERIALGSPG"/>
</dbReference>
<protein>
    <submittedName>
        <fullName evidence="4">DUF1559 domain-containing protein</fullName>
    </submittedName>
</protein>